<reference evidence="6 7" key="1">
    <citation type="journal article" date="2015" name="Nature">
        <title>rRNA introns, odd ribosomes, and small enigmatic genomes across a large radiation of phyla.</title>
        <authorList>
            <person name="Brown C.T."/>
            <person name="Hug L.A."/>
            <person name="Thomas B.C."/>
            <person name="Sharon I."/>
            <person name="Castelle C.J."/>
            <person name="Singh A."/>
            <person name="Wilkins M.J."/>
            <person name="Williams K.H."/>
            <person name="Banfield J.F."/>
        </authorList>
    </citation>
    <scope>NUCLEOTIDE SEQUENCE [LARGE SCALE GENOMIC DNA]</scope>
</reference>
<evidence type="ECO:0000256" key="3">
    <source>
        <dbReference type="ARBA" id="ARBA00023136"/>
    </source>
</evidence>
<evidence type="ECO:0000313" key="7">
    <source>
        <dbReference type="Proteomes" id="UP000034536"/>
    </source>
</evidence>
<keyword evidence="1 4" id="KW-0812">Transmembrane</keyword>
<dbReference type="EMBL" id="LBQX01000026">
    <property type="protein sequence ID" value="KKP86307.1"/>
    <property type="molecule type" value="Genomic_DNA"/>
</dbReference>
<feature type="transmembrane region" description="Helical" evidence="4">
    <location>
        <begin position="12"/>
        <end position="32"/>
    </location>
</feature>
<keyword evidence="2 4" id="KW-1133">Transmembrane helix</keyword>
<keyword evidence="3 4" id="KW-0472">Membrane</keyword>
<dbReference type="GO" id="GO:0022857">
    <property type="term" value="F:transmembrane transporter activity"/>
    <property type="evidence" value="ECO:0007669"/>
    <property type="project" value="InterPro"/>
</dbReference>
<feature type="transmembrane region" description="Helical" evidence="4">
    <location>
        <begin position="137"/>
        <end position="155"/>
    </location>
</feature>
<dbReference type="Pfam" id="PF07690">
    <property type="entry name" value="MFS_1"/>
    <property type="match status" value="1"/>
</dbReference>
<evidence type="ECO:0000256" key="1">
    <source>
        <dbReference type="ARBA" id="ARBA00022692"/>
    </source>
</evidence>
<feature type="transmembrane region" description="Helical" evidence="4">
    <location>
        <begin position="195"/>
        <end position="219"/>
    </location>
</feature>
<dbReference type="PROSITE" id="PS50850">
    <property type="entry name" value="MFS"/>
    <property type="match status" value="1"/>
</dbReference>
<dbReference type="PANTHER" id="PTHR23518">
    <property type="entry name" value="C-METHYLTRANSFERASE"/>
    <property type="match status" value="1"/>
</dbReference>
<feature type="transmembrane region" description="Helical" evidence="4">
    <location>
        <begin position="161"/>
        <end position="183"/>
    </location>
</feature>
<accession>A0A0G0G3G8</accession>
<comment type="caution">
    <text evidence="6">The sequence shown here is derived from an EMBL/GenBank/DDBJ whole genome shotgun (WGS) entry which is preliminary data.</text>
</comment>
<proteinExistence type="predicted"/>
<feature type="domain" description="Major facilitator superfamily (MFS) profile" evidence="5">
    <location>
        <begin position="49"/>
        <end position="249"/>
    </location>
</feature>
<dbReference type="AlphaFoldDB" id="A0A0G0G3G8"/>
<dbReference type="Gene3D" id="1.20.1250.20">
    <property type="entry name" value="MFS general substrate transporter like domains"/>
    <property type="match status" value="1"/>
</dbReference>
<organism evidence="6 7">
    <name type="scientific">Candidatus Roizmanbacteria bacterium GW2011_GWA2_35_8</name>
    <dbReference type="NCBI Taxonomy" id="1618479"/>
    <lineage>
        <taxon>Bacteria</taxon>
        <taxon>Candidatus Roizmaniibacteriota</taxon>
    </lineage>
</organism>
<protein>
    <submittedName>
        <fullName evidence="6">Major facilitator superfamily protein</fullName>
    </submittedName>
</protein>
<dbReference type="InterPro" id="IPR020846">
    <property type="entry name" value="MFS_dom"/>
</dbReference>
<dbReference type="Proteomes" id="UP000034536">
    <property type="component" value="Unassembled WGS sequence"/>
</dbReference>
<dbReference type="PANTHER" id="PTHR23518:SF2">
    <property type="entry name" value="MAJOR FACILITATOR SUPERFAMILY TRANSPORTER"/>
    <property type="match status" value="1"/>
</dbReference>
<feature type="transmembrane region" description="Helical" evidence="4">
    <location>
        <begin position="100"/>
        <end position="117"/>
    </location>
</feature>
<name>A0A0G0G3G8_9BACT</name>
<evidence type="ECO:0000313" key="6">
    <source>
        <dbReference type="EMBL" id="KKP86307.1"/>
    </source>
</evidence>
<sequence length="249" mass="28375">MLVYFFKEDLRFVFYFAAIPGIVGVLLLVFFVKEKVRRRVFRRHTPMGPLAIAQNRHLHFFQNFSIIWKNKKLSTFFIASIIFSLGNSSDAFLILRAKSLGLTTVLVVLTYVVYNITQTLLSTPMGKLSDKIGAKRVFEGGLLIFAIVYFFFGFIKNPVFIWLLFPLYGIYIAATDGVSKAYLSEFITEKESGSYFGLYQSATAVSAFFASFMAGILWYKISPAATFYYGGIMAIFAFLILKFGKMFRK</sequence>
<feature type="transmembrane region" description="Helical" evidence="4">
    <location>
        <begin position="73"/>
        <end position="94"/>
    </location>
</feature>
<dbReference type="InterPro" id="IPR036259">
    <property type="entry name" value="MFS_trans_sf"/>
</dbReference>
<dbReference type="SUPFAM" id="SSF103473">
    <property type="entry name" value="MFS general substrate transporter"/>
    <property type="match status" value="1"/>
</dbReference>
<gene>
    <name evidence="6" type="ORF">UR89_C0026G0005</name>
</gene>
<evidence type="ECO:0000256" key="4">
    <source>
        <dbReference type="SAM" id="Phobius"/>
    </source>
</evidence>
<evidence type="ECO:0000256" key="2">
    <source>
        <dbReference type="ARBA" id="ARBA00022989"/>
    </source>
</evidence>
<evidence type="ECO:0000259" key="5">
    <source>
        <dbReference type="PROSITE" id="PS50850"/>
    </source>
</evidence>
<feature type="transmembrane region" description="Helical" evidence="4">
    <location>
        <begin position="225"/>
        <end position="244"/>
    </location>
</feature>
<dbReference type="InterPro" id="IPR011701">
    <property type="entry name" value="MFS"/>
</dbReference>